<dbReference type="EMBL" id="AM406670">
    <property type="protein sequence ID" value="CAL95457.1"/>
    <property type="molecule type" value="Genomic_DNA"/>
</dbReference>
<dbReference type="AlphaFoldDB" id="A1K9F2"/>
<name>A1K9F2_AZOSB</name>
<keyword evidence="1" id="KW-1133">Transmembrane helix</keyword>
<proteinExistence type="predicted"/>
<feature type="transmembrane region" description="Helical" evidence="1">
    <location>
        <begin position="6"/>
        <end position="22"/>
    </location>
</feature>
<keyword evidence="1" id="KW-0812">Transmembrane</keyword>
<evidence type="ECO:0000256" key="1">
    <source>
        <dbReference type="SAM" id="Phobius"/>
    </source>
</evidence>
<dbReference type="Proteomes" id="UP000002588">
    <property type="component" value="Chromosome"/>
</dbReference>
<protein>
    <submittedName>
        <fullName evidence="2">Conserved hypothetical membrane protein</fullName>
    </submittedName>
</protein>
<keyword evidence="1" id="KW-0472">Membrane</keyword>
<gene>
    <name evidence="2" type="ordered locus">azo2841</name>
</gene>
<accession>A1K9F2</accession>
<reference evidence="2 3" key="1">
    <citation type="journal article" date="2006" name="Nat. Biotechnol.">
        <title>Complete genome of the mutualistic, N2-fixing grass endophyte Azoarcus sp. strain BH72.</title>
        <authorList>
            <person name="Krause A."/>
            <person name="Ramakumar A."/>
            <person name="Bartels D."/>
            <person name="Battistoni F."/>
            <person name="Bekel T."/>
            <person name="Boch J."/>
            <person name="Boehm M."/>
            <person name="Friedrich F."/>
            <person name="Hurek T."/>
            <person name="Krause L."/>
            <person name="Linke B."/>
            <person name="McHardy A.C."/>
            <person name="Sarkar A."/>
            <person name="Schneiker S."/>
            <person name="Syed A.A."/>
            <person name="Thauer R."/>
            <person name="Vorhoelter F.-J."/>
            <person name="Weidner S."/>
            <person name="Puehler A."/>
            <person name="Reinhold-Hurek B."/>
            <person name="Kaiser O."/>
            <person name="Goesmann A."/>
        </authorList>
    </citation>
    <scope>NUCLEOTIDE SEQUENCE [LARGE SCALE GENOMIC DNA]</scope>
    <source>
        <strain evidence="2 3">BH72</strain>
    </source>
</reference>
<organism evidence="2 3">
    <name type="scientific">Azoarcus sp. (strain BH72)</name>
    <dbReference type="NCBI Taxonomy" id="418699"/>
    <lineage>
        <taxon>Bacteria</taxon>
        <taxon>Pseudomonadati</taxon>
        <taxon>Pseudomonadota</taxon>
        <taxon>Betaproteobacteria</taxon>
        <taxon>Rhodocyclales</taxon>
        <taxon>Zoogloeaceae</taxon>
        <taxon>Azoarcus</taxon>
    </lineage>
</organism>
<keyword evidence="3" id="KW-1185">Reference proteome</keyword>
<dbReference type="STRING" id="62928.azo2841"/>
<evidence type="ECO:0000313" key="2">
    <source>
        <dbReference type="EMBL" id="CAL95457.1"/>
    </source>
</evidence>
<evidence type="ECO:0000313" key="3">
    <source>
        <dbReference type="Proteomes" id="UP000002588"/>
    </source>
</evidence>
<dbReference type="KEGG" id="azo:azo2841"/>
<dbReference type="HOGENOM" id="CLU_1881499_0_0_4"/>
<dbReference type="eggNOG" id="ENOG503129R">
    <property type="taxonomic scope" value="Bacteria"/>
</dbReference>
<dbReference type="RefSeq" id="WP_011766567.1">
    <property type="nucleotide sequence ID" value="NC_008702.1"/>
</dbReference>
<sequence>MEESAVLGLVAAVALGTAVIMRRRREMRDEARLRRERLAYHAVTIRPRGNGCAAVMRIKGLRFLGREAPLLPLRTCSAAECNCVYVHYEDRRAHSRRDVYMSEIYRRPAVAVERRSARGRRLSDRLEVLPAPQTP</sequence>